<feature type="region of interest" description="Disordered" evidence="1">
    <location>
        <begin position="35"/>
        <end position="56"/>
    </location>
</feature>
<dbReference type="AlphaFoldDB" id="A0AAE0NLC5"/>
<reference evidence="2" key="2">
    <citation type="submission" date="2023-06" db="EMBL/GenBank/DDBJ databases">
        <authorList>
            <consortium name="Lawrence Berkeley National Laboratory"/>
            <person name="Haridas S."/>
            <person name="Hensen N."/>
            <person name="Bonometti L."/>
            <person name="Westerberg I."/>
            <person name="Brannstrom I.O."/>
            <person name="Guillou S."/>
            <person name="Cros-Aarteil S."/>
            <person name="Calhoun S."/>
            <person name="Kuo A."/>
            <person name="Mondo S."/>
            <person name="Pangilinan J."/>
            <person name="Riley R."/>
            <person name="Labutti K."/>
            <person name="Andreopoulos B."/>
            <person name="Lipzen A."/>
            <person name="Chen C."/>
            <person name="Yanf M."/>
            <person name="Daum C."/>
            <person name="Ng V."/>
            <person name="Clum A."/>
            <person name="Steindorff A."/>
            <person name="Ohm R."/>
            <person name="Martin F."/>
            <person name="Silar P."/>
            <person name="Natvig D."/>
            <person name="Lalanne C."/>
            <person name="Gautier V."/>
            <person name="Ament-Velasquez S.L."/>
            <person name="Kruys A."/>
            <person name="Hutchinson M.I."/>
            <person name="Powell A.J."/>
            <person name="Barry K."/>
            <person name="Miller A.N."/>
            <person name="Grigoriev I.V."/>
            <person name="Debuchy R."/>
            <person name="Gladieux P."/>
            <person name="Thoren M.H."/>
            <person name="Johannesson H."/>
        </authorList>
    </citation>
    <scope>NUCLEOTIDE SEQUENCE</scope>
    <source>
        <strain evidence="2">CBS 958.72</strain>
    </source>
</reference>
<dbReference type="Proteomes" id="UP001287356">
    <property type="component" value="Unassembled WGS sequence"/>
</dbReference>
<evidence type="ECO:0000256" key="1">
    <source>
        <dbReference type="SAM" id="MobiDB-lite"/>
    </source>
</evidence>
<evidence type="ECO:0000313" key="2">
    <source>
        <dbReference type="EMBL" id="KAK3383504.1"/>
    </source>
</evidence>
<organism evidence="2 3">
    <name type="scientific">Lasiosphaeria ovina</name>
    <dbReference type="NCBI Taxonomy" id="92902"/>
    <lineage>
        <taxon>Eukaryota</taxon>
        <taxon>Fungi</taxon>
        <taxon>Dikarya</taxon>
        <taxon>Ascomycota</taxon>
        <taxon>Pezizomycotina</taxon>
        <taxon>Sordariomycetes</taxon>
        <taxon>Sordariomycetidae</taxon>
        <taxon>Sordariales</taxon>
        <taxon>Lasiosphaeriaceae</taxon>
        <taxon>Lasiosphaeria</taxon>
    </lineage>
</organism>
<keyword evidence="3" id="KW-1185">Reference proteome</keyword>
<protein>
    <submittedName>
        <fullName evidence="2">Uncharacterized protein</fullName>
    </submittedName>
</protein>
<sequence>MAQVAMVQIALPTTVGFGCTPAQYTDAVASYSSSSTPSNSITFSKRPVTPPRPTSSLITEGFHSPKTATKIDVAAPPASLRDHIDGNPANDGYVDAFESDSDDQAVAPAVPVKHKMFPRQLVTPSVPAPPQSSLLTVGFALKATSKSTATTDAAAKPADQKPADQKPAAPKPACRKCGKTAAPKNGAPAHASTRITAQRPAKQESKAINKQNTKAKKPPVEAVSIDMDKKTTHRINPKQKRPKQSKPATEEVFDDEVLSEGKTFMDVQRFFKRGNNIDYFEKDTPWECCGCLAQNSRFEFLCSGCHTHSKCSGCERIEDRNLFTDNYTFDRKFIVKRAPGSILLEWHLPDL</sequence>
<reference evidence="2" key="1">
    <citation type="journal article" date="2023" name="Mol. Phylogenet. Evol.">
        <title>Genome-scale phylogeny and comparative genomics of the fungal order Sordariales.</title>
        <authorList>
            <person name="Hensen N."/>
            <person name="Bonometti L."/>
            <person name="Westerberg I."/>
            <person name="Brannstrom I.O."/>
            <person name="Guillou S."/>
            <person name="Cros-Aarteil S."/>
            <person name="Calhoun S."/>
            <person name="Haridas S."/>
            <person name="Kuo A."/>
            <person name="Mondo S."/>
            <person name="Pangilinan J."/>
            <person name="Riley R."/>
            <person name="LaButti K."/>
            <person name="Andreopoulos B."/>
            <person name="Lipzen A."/>
            <person name="Chen C."/>
            <person name="Yan M."/>
            <person name="Daum C."/>
            <person name="Ng V."/>
            <person name="Clum A."/>
            <person name="Steindorff A."/>
            <person name="Ohm R.A."/>
            <person name="Martin F."/>
            <person name="Silar P."/>
            <person name="Natvig D.O."/>
            <person name="Lalanne C."/>
            <person name="Gautier V."/>
            <person name="Ament-Velasquez S.L."/>
            <person name="Kruys A."/>
            <person name="Hutchinson M.I."/>
            <person name="Powell A.J."/>
            <person name="Barry K."/>
            <person name="Miller A.N."/>
            <person name="Grigoriev I.V."/>
            <person name="Debuchy R."/>
            <person name="Gladieux P."/>
            <person name="Hiltunen Thoren M."/>
            <person name="Johannesson H."/>
        </authorList>
    </citation>
    <scope>NUCLEOTIDE SEQUENCE</scope>
    <source>
        <strain evidence="2">CBS 958.72</strain>
    </source>
</reference>
<proteinExistence type="predicted"/>
<feature type="compositionally biased region" description="Basic residues" evidence="1">
    <location>
        <begin position="231"/>
        <end position="244"/>
    </location>
</feature>
<name>A0AAE0NLC5_9PEZI</name>
<dbReference type="EMBL" id="JAULSN010000001">
    <property type="protein sequence ID" value="KAK3383504.1"/>
    <property type="molecule type" value="Genomic_DNA"/>
</dbReference>
<gene>
    <name evidence="2" type="ORF">B0T24DRAFT_673364</name>
</gene>
<evidence type="ECO:0000313" key="3">
    <source>
        <dbReference type="Proteomes" id="UP001287356"/>
    </source>
</evidence>
<feature type="compositionally biased region" description="Low complexity" evidence="1">
    <location>
        <begin position="35"/>
        <end position="44"/>
    </location>
</feature>
<feature type="region of interest" description="Disordered" evidence="1">
    <location>
        <begin position="149"/>
        <end position="252"/>
    </location>
</feature>
<accession>A0AAE0NLC5</accession>
<comment type="caution">
    <text evidence="2">The sequence shown here is derived from an EMBL/GenBank/DDBJ whole genome shotgun (WGS) entry which is preliminary data.</text>
</comment>